<dbReference type="GO" id="GO:0009451">
    <property type="term" value="P:RNA modification"/>
    <property type="evidence" value="ECO:0007669"/>
    <property type="project" value="InterPro"/>
</dbReference>
<dbReference type="Proteomes" id="UP000249390">
    <property type="component" value="Unassembled WGS sequence"/>
</dbReference>
<reference evidence="5 6" key="1">
    <citation type="submission" date="2018-06" db="EMBL/GenBank/DDBJ databases">
        <title>The Genome of Cuscuta australis (Dodder) Provides Insight into the Evolution of Plant Parasitism.</title>
        <authorList>
            <person name="Liu H."/>
        </authorList>
    </citation>
    <scope>NUCLEOTIDE SEQUENCE [LARGE SCALE GENOMIC DNA]</scope>
    <source>
        <strain evidence="6">cv. Yunnan</strain>
        <tissue evidence="5">Vines</tissue>
    </source>
</reference>
<dbReference type="FunFam" id="1.25.40.10:FF:001093">
    <property type="entry name" value="Pentatricopeptide repeat-containing protein At2g34400"/>
    <property type="match status" value="1"/>
</dbReference>
<protein>
    <recommendedName>
        <fullName evidence="4">DYW domain-containing protein</fullName>
    </recommendedName>
</protein>
<dbReference type="InterPro" id="IPR046960">
    <property type="entry name" value="PPR_At4g14850-like_plant"/>
</dbReference>
<dbReference type="NCBIfam" id="TIGR00756">
    <property type="entry name" value="PPR"/>
    <property type="match status" value="1"/>
</dbReference>
<comment type="similarity">
    <text evidence="1">Belongs to the PPR family. PCMP-H subfamily.</text>
</comment>
<dbReference type="GO" id="GO:0003723">
    <property type="term" value="F:RNA binding"/>
    <property type="evidence" value="ECO:0007669"/>
    <property type="project" value="InterPro"/>
</dbReference>
<evidence type="ECO:0000256" key="2">
    <source>
        <dbReference type="ARBA" id="ARBA00022737"/>
    </source>
</evidence>
<dbReference type="InterPro" id="IPR046848">
    <property type="entry name" value="E_motif"/>
</dbReference>
<dbReference type="Gene3D" id="1.25.40.10">
    <property type="entry name" value="Tetratricopeptide repeat domain"/>
    <property type="match status" value="3"/>
</dbReference>
<feature type="domain" description="DYW" evidence="4">
    <location>
        <begin position="477"/>
        <end position="569"/>
    </location>
</feature>
<dbReference type="Pfam" id="PF01535">
    <property type="entry name" value="PPR"/>
    <property type="match status" value="2"/>
</dbReference>
<dbReference type="Pfam" id="PF13041">
    <property type="entry name" value="PPR_2"/>
    <property type="match status" value="1"/>
</dbReference>
<dbReference type="GO" id="GO:0008270">
    <property type="term" value="F:zinc ion binding"/>
    <property type="evidence" value="ECO:0007669"/>
    <property type="project" value="InterPro"/>
</dbReference>
<gene>
    <name evidence="5" type="ORF">DM860_009859</name>
</gene>
<feature type="repeat" description="PPR" evidence="3">
    <location>
        <begin position="262"/>
        <end position="296"/>
    </location>
</feature>
<proteinExistence type="inferred from homology"/>
<dbReference type="EMBL" id="NQVE01000161">
    <property type="protein sequence ID" value="RAL43077.1"/>
    <property type="molecule type" value="Genomic_DNA"/>
</dbReference>
<evidence type="ECO:0000256" key="3">
    <source>
        <dbReference type="PROSITE-ProRule" id="PRU00708"/>
    </source>
</evidence>
<accession>A0A328DB76</accession>
<evidence type="ECO:0000259" key="4">
    <source>
        <dbReference type="Pfam" id="PF14432"/>
    </source>
</evidence>
<evidence type="ECO:0000313" key="5">
    <source>
        <dbReference type="EMBL" id="RAL43077.1"/>
    </source>
</evidence>
<dbReference type="FunFam" id="1.25.40.10:FF:000344">
    <property type="entry name" value="Pentatricopeptide repeat-containing protein"/>
    <property type="match status" value="1"/>
</dbReference>
<sequence>MGGINSMSQAMQLHARVVKLGEDDGSSHSPDFSNLFTFTALSAAGDLNYAARIFRTIRTTSNSYYCNTMIRAYADSPDPTRALTLFLTSSAARPDHFTYPFLLKACSKTRHTRFGKQVHGLALKSGLGSNVYVNNALIHFYSVSGEPCRAFKVFDKMPERDVVSWTSIIDGFVDNGRPLEAIALFTQMMGNGFDPNEATVVSVLRACADAGALTTGHKVHSFVKKNSFSSEANVITALIDMYAKCGYIDGALRAFYETLDKDVHIWTSIIAALASHGLCTKAIEFFANMTKTDIRIDERTVTAVLSAYRNAGLVSEGFLFFTSLDKKYKLKPTIQHYGCIVDMLVRSGLLNDAEEIIRTMPIEPDAVMWRTLIWGCKIHGDAERSERIVQELLKMEISEAGSYVLLGNVYAETGKWKEKAKTRELMAQRKLTKPPAWSRIEIEGQVHEFTAGDSRHEEAETIYRKLNEMEERLRREGYEPKVSEVLLEIDDGEKASQLLHHSEKLAVAFGLVKARKGSVIRIVKNLRSCDDCHSFLKLVSKVFQRDIVVRDRVRFHHFKDGKCSCGDRW</sequence>
<feature type="repeat" description="PPR" evidence="3">
    <location>
        <begin position="161"/>
        <end position="195"/>
    </location>
</feature>
<dbReference type="InterPro" id="IPR002885">
    <property type="entry name" value="PPR_rpt"/>
</dbReference>
<evidence type="ECO:0000256" key="1">
    <source>
        <dbReference type="ARBA" id="ARBA00006643"/>
    </source>
</evidence>
<dbReference type="AlphaFoldDB" id="A0A328DB76"/>
<dbReference type="PROSITE" id="PS51375">
    <property type="entry name" value="PPR"/>
    <property type="match status" value="2"/>
</dbReference>
<dbReference type="PANTHER" id="PTHR47926">
    <property type="entry name" value="PENTATRICOPEPTIDE REPEAT-CONTAINING PROTEIN"/>
    <property type="match status" value="1"/>
</dbReference>
<dbReference type="InterPro" id="IPR011990">
    <property type="entry name" value="TPR-like_helical_dom_sf"/>
</dbReference>
<organism evidence="5 6">
    <name type="scientific">Cuscuta australis</name>
    <dbReference type="NCBI Taxonomy" id="267555"/>
    <lineage>
        <taxon>Eukaryota</taxon>
        <taxon>Viridiplantae</taxon>
        <taxon>Streptophyta</taxon>
        <taxon>Embryophyta</taxon>
        <taxon>Tracheophyta</taxon>
        <taxon>Spermatophyta</taxon>
        <taxon>Magnoliopsida</taxon>
        <taxon>eudicotyledons</taxon>
        <taxon>Gunneridae</taxon>
        <taxon>Pentapetalae</taxon>
        <taxon>asterids</taxon>
        <taxon>lamiids</taxon>
        <taxon>Solanales</taxon>
        <taxon>Convolvulaceae</taxon>
        <taxon>Cuscuteae</taxon>
        <taxon>Cuscuta</taxon>
        <taxon>Cuscuta subgen. Grammica</taxon>
        <taxon>Cuscuta sect. Cleistogrammica</taxon>
    </lineage>
</organism>
<comment type="caution">
    <text evidence="5">The sequence shown here is derived from an EMBL/GenBank/DDBJ whole genome shotgun (WGS) entry which is preliminary data.</text>
</comment>
<dbReference type="InterPro" id="IPR032867">
    <property type="entry name" value="DYW_dom"/>
</dbReference>
<dbReference type="PANTHER" id="PTHR47926:SF461">
    <property type="entry name" value="PENTATRICOPEPTIDE REPEAT SUPERFAMILY PROTEIN"/>
    <property type="match status" value="1"/>
</dbReference>
<dbReference type="Pfam" id="PF14432">
    <property type="entry name" value="DYW_deaminase"/>
    <property type="match status" value="1"/>
</dbReference>
<dbReference type="Pfam" id="PF20431">
    <property type="entry name" value="E_motif"/>
    <property type="match status" value="1"/>
</dbReference>
<evidence type="ECO:0000313" key="6">
    <source>
        <dbReference type="Proteomes" id="UP000249390"/>
    </source>
</evidence>
<keyword evidence="6" id="KW-1185">Reference proteome</keyword>
<keyword evidence="2" id="KW-0677">Repeat</keyword>
<name>A0A328DB76_9ASTE</name>